<dbReference type="AlphaFoldDB" id="A0A4Q0T1S8"/>
<feature type="transmembrane region" description="Helical" evidence="1">
    <location>
        <begin position="48"/>
        <end position="66"/>
    </location>
</feature>
<keyword evidence="3" id="KW-1185">Reference proteome</keyword>
<dbReference type="Proteomes" id="UP000289437">
    <property type="component" value="Unassembled WGS sequence"/>
</dbReference>
<dbReference type="RefSeq" id="WP_128911754.1">
    <property type="nucleotide sequence ID" value="NZ_RDSM01000001.1"/>
</dbReference>
<evidence type="ECO:0000313" key="2">
    <source>
        <dbReference type="EMBL" id="RXH57605.1"/>
    </source>
</evidence>
<name>A0A4Q0T1S8_9BACT</name>
<reference evidence="3" key="2">
    <citation type="submission" date="2019-02" db="EMBL/GenBank/DDBJ databases">
        <title>Granulicella sibirica sp. nov., a psychrotolerant acidobacterium isolated from an organic soil layer in forested tundra, West Siberia.</title>
        <authorList>
            <person name="Oshkin I.Y."/>
            <person name="Kulichevskaya I.S."/>
            <person name="Rijpstra W.I.C."/>
            <person name="Sinninghe Damste J.S."/>
            <person name="Rakitin A.L."/>
            <person name="Ravin N.V."/>
            <person name="Dedysh S.N."/>
        </authorList>
    </citation>
    <scope>NUCLEOTIDE SEQUENCE [LARGE SCALE GENOMIC DNA]</scope>
    <source>
        <strain evidence="3">AF10</strain>
    </source>
</reference>
<dbReference type="EMBL" id="RDSM01000001">
    <property type="protein sequence ID" value="RXH57605.1"/>
    <property type="molecule type" value="Genomic_DNA"/>
</dbReference>
<protein>
    <recommendedName>
        <fullName evidence="4">VanZ-like domain-containing protein</fullName>
    </recommendedName>
</protein>
<dbReference type="OrthoDB" id="123248at2"/>
<gene>
    <name evidence="2" type="ORF">GRAN_0915</name>
</gene>
<evidence type="ECO:0008006" key="4">
    <source>
        <dbReference type="Google" id="ProtNLM"/>
    </source>
</evidence>
<feature type="transmembrane region" description="Helical" evidence="1">
    <location>
        <begin position="104"/>
        <end position="123"/>
    </location>
</feature>
<evidence type="ECO:0000313" key="3">
    <source>
        <dbReference type="Proteomes" id="UP000289437"/>
    </source>
</evidence>
<reference evidence="2 3" key="1">
    <citation type="submission" date="2018-11" db="EMBL/GenBank/DDBJ databases">
        <authorList>
            <person name="Mardanov A.V."/>
            <person name="Ravin N.V."/>
            <person name="Dedysh S.N."/>
        </authorList>
    </citation>
    <scope>NUCLEOTIDE SEQUENCE [LARGE SCALE GENOMIC DNA]</scope>
    <source>
        <strain evidence="2 3">AF10</strain>
    </source>
</reference>
<sequence>MAFSAETNAPKSRSSRVPFILLGCVLFPALIFLSFLPESGKSTLHTMGRFHSLGHVLAFTVVAYVAGRASWSRQVSLVLFFVAILSGLAIEVGEHLIYGSSLEWLDIVTDSIGVLLGTILALPKARGIQQSSRRE</sequence>
<proteinExistence type="predicted"/>
<feature type="transmembrane region" description="Helical" evidence="1">
    <location>
        <begin position="78"/>
        <end position="98"/>
    </location>
</feature>
<keyword evidence="1" id="KW-0812">Transmembrane</keyword>
<comment type="caution">
    <text evidence="2">The sequence shown here is derived from an EMBL/GenBank/DDBJ whole genome shotgun (WGS) entry which is preliminary data.</text>
</comment>
<accession>A0A4Q0T1S8</accession>
<feature type="transmembrane region" description="Helical" evidence="1">
    <location>
        <begin position="17"/>
        <end position="36"/>
    </location>
</feature>
<evidence type="ECO:0000256" key="1">
    <source>
        <dbReference type="SAM" id="Phobius"/>
    </source>
</evidence>
<organism evidence="2 3">
    <name type="scientific">Granulicella sibirica</name>
    <dbReference type="NCBI Taxonomy" id="2479048"/>
    <lineage>
        <taxon>Bacteria</taxon>
        <taxon>Pseudomonadati</taxon>
        <taxon>Acidobacteriota</taxon>
        <taxon>Terriglobia</taxon>
        <taxon>Terriglobales</taxon>
        <taxon>Acidobacteriaceae</taxon>
        <taxon>Granulicella</taxon>
    </lineage>
</organism>
<keyword evidence="1" id="KW-1133">Transmembrane helix</keyword>
<keyword evidence="1" id="KW-0472">Membrane</keyword>